<reference evidence="3 4" key="1">
    <citation type="submission" date="2019-06" db="EMBL/GenBank/DDBJ databases">
        <title>Draft genomes of female and male turbot (Scophthalmus maximus).</title>
        <authorList>
            <person name="Xu H."/>
            <person name="Xu X.-W."/>
            <person name="Shao C."/>
            <person name="Chen S."/>
        </authorList>
    </citation>
    <scope>NUCLEOTIDE SEQUENCE [LARGE SCALE GENOMIC DNA]</scope>
    <source>
        <strain evidence="3">Ysfricsl-2016a</strain>
        <tissue evidence="3">Blood</tissue>
    </source>
</reference>
<comment type="caution">
    <text evidence="3">The sequence shown here is derived from an EMBL/GenBank/DDBJ whole genome shotgun (WGS) entry which is preliminary data.</text>
</comment>
<feature type="transmembrane region" description="Helical" evidence="2">
    <location>
        <begin position="47"/>
        <end position="69"/>
    </location>
</feature>
<evidence type="ECO:0000256" key="2">
    <source>
        <dbReference type="SAM" id="Phobius"/>
    </source>
</evidence>
<feature type="region of interest" description="Disordered" evidence="1">
    <location>
        <begin position="1"/>
        <end position="28"/>
    </location>
</feature>
<accession>A0A6A4TQ31</accession>
<proteinExistence type="predicted"/>
<keyword evidence="2" id="KW-0472">Membrane</keyword>
<sequence>MMRTSNSRNKLTAYGSGNTDNNAMQPKDLQTRHSNGLVCFEAVPIKLTLLSMDVALFGLISLSILYVSVMKSLQIDR</sequence>
<evidence type="ECO:0000313" key="4">
    <source>
        <dbReference type="Proteomes" id="UP000438429"/>
    </source>
</evidence>
<name>A0A6A4TQ31_SCOMX</name>
<dbReference type="EMBL" id="VEVO01000002">
    <property type="protein sequence ID" value="KAF0045324.1"/>
    <property type="molecule type" value="Genomic_DNA"/>
</dbReference>
<gene>
    <name evidence="3" type="ORF">F2P81_001853</name>
</gene>
<evidence type="ECO:0000256" key="1">
    <source>
        <dbReference type="SAM" id="MobiDB-lite"/>
    </source>
</evidence>
<keyword evidence="2" id="KW-0812">Transmembrane</keyword>
<dbReference type="Proteomes" id="UP000438429">
    <property type="component" value="Unassembled WGS sequence"/>
</dbReference>
<organism evidence="3 4">
    <name type="scientific">Scophthalmus maximus</name>
    <name type="common">Turbot</name>
    <name type="synonym">Psetta maxima</name>
    <dbReference type="NCBI Taxonomy" id="52904"/>
    <lineage>
        <taxon>Eukaryota</taxon>
        <taxon>Metazoa</taxon>
        <taxon>Chordata</taxon>
        <taxon>Craniata</taxon>
        <taxon>Vertebrata</taxon>
        <taxon>Euteleostomi</taxon>
        <taxon>Actinopterygii</taxon>
        <taxon>Neopterygii</taxon>
        <taxon>Teleostei</taxon>
        <taxon>Neoteleostei</taxon>
        <taxon>Acanthomorphata</taxon>
        <taxon>Carangaria</taxon>
        <taxon>Pleuronectiformes</taxon>
        <taxon>Pleuronectoidei</taxon>
        <taxon>Scophthalmidae</taxon>
        <taxon>Scophthalmus</taxon>
    </lineage>
</organism>
<keyword evidence="2" id="KW-1133">Transmembrane helix</keyword>
<protein>
    <submittedName>
        <fullName evidence="3">Uncharacterized protein</fullName>
    </submittedName>
</protein>
<dbReference type="AlphaFoldDB" id="A0A6A4TQ31"/>
<feature type="compositionally biased region" description="Polar residues" evidence="1">
    <location>
        <begin position="1"/>
        <end position="24"/>
    </location>
</feature>
<evidence type="ECO:0000313" key="3">
    <source>
        <dbReference type="EMBL" id="KAF0045324.1"/>
    </source>
</evidence>